<dbReference type="GO" id="GO:0006083">
    <property type="term" value="P:acetate metabolic process"/>
    <property type="evidence" value="ECO:0007669"/>
    <property type="project" value="TreeGrafter"/>
</dbReference>
<dbReference type="InterPro" id="IPR000890">
    <property type="entry name" value="Aliphatic_acid_kin_short-chain"/>
</dbReference>
<keyword evidence="3 6" id="KW-0547">Nucleotide-binding</keyword>
<feature type="binding site" evidence="6">
    <location>
        <begin position="331"/>
        <end position="335"/>
    </location>
    <ligand>
        <name>ATP</name>
        <dbReference type="ChEBI" id="CHEBI:30616"/>
    </ligand>
</feature>
<evidence type="ECO:0000256" key="3">
    <source>
        <dbReference type="ARBA" id="ARBA00022741"/>
    </source>
</evidence>
<evidence type="ECO:0000313" key="8">
    <source>
        <dbReference type="EMBL" id="SEN29750.1"/>
    </source>
</evidence>
<comment type="pathway">
    <text evidence="6">Metabolic intermediate biosynthesis; acetyl-CoA biosynthesis; acetyl-CoA from acetate: step 1/2.</text>
</comment>
<reference evidence="8 9" key="1">
    <citation type="submission" date="2016-10" db="EMBL/GenBank/DDBJ databases">
        <authorList>
            <person name="de Groot N.N."/>
        </authorList>
    </citation>
    <scope>NUCLEOTIDE SEQUENCE [LARGE SCALE GENOMIC DNA]</scope>
    <source>
        <strain evidence="8 9">DSM 46701</strain>
    </source>
</reference>
<feature type="binding site" evidence="6">
    <location>
        <begin position="283"/>
        <end position="285"/>
    </location>
    <ligand>
        <name>ATP</name>
        <dbReference type="ChEBI" id="CHEBI:30616"/>
    </ligand>
</feature>
<feature type="binding site" evidence="6">
    <location>
        <position position="91"/>
    </location>
    <ligand>
        <name>substrate</name>
    </ligand>
</feature>
<feature type="binding site" evidence="6">
    <location>
        <position position="14"/>
    </location>
    <ligand>
        <name>ATP</name>
        <dbReference type="ChEBI" id="CHEBI:30616"/>
    </ligand>
</feature>
<dbReference type="PROSITE" id="PS01076">
    <property type="entry name" value="ACETATE_KINASE_2"/>
    <property type="match status" value="1"/>
</dbReference>
<keyword evidence="2 6" id="KW-0808">Transferase</keyword>
<evidence type="ECO:0000256" key="4">
    <source>
        <dbReference type="ARBA" id="ARBA00022777"/>
    </source>
</evidence>
<dbReference type="GO" id="GO:0005524">
    <property type="term" value="F:ATP binding"/>
    <property type="evidence" value="ECO:0007669"/>
    <property type="project" value="UniProtKB-KW"/>
</dbReference>
<keyword evidence="6" id="KW-0963">Cytoplasm</keyword>
<dbReference type="AlphaFoldDB" id="A0A1H8FDV8"/>
<dbReference type="HAMAP" id="MF_00020">
    <property type="entry name" value="Acetate_kinase"/>
    <property type="match status" value="1"/>
</dbReference>
<evidence type="ECO:0000256" key="5">
    <source>
        <dbReference type="ARBA" id="ARBA00022840"/>
    </source>
</evidence>
<sequence>MKILVINCGSSSIKYQLFDMEDESVLASGLVEKIGSDSAIIKHQVPDKDEKVVTGEILDHRAGLNRVLALLMSKEDGVIQSAEEVKAVGHRVVHGGEYFSGSVIITSEVRQAIRKTIDLAPLHNPPNLLGIDAAQNQLPHAVHVAVFDTAFHQTMPEYAYMYPLPRVLYYKHKIRRYGFHGTSHKYVSLRAADFLQRPLEELKIVSCHIGNGASITAIQNGKSVDTSMGMTPLEGLMMGTRCGDIDPAIVPYVIAKEELTLAEVKSMMNKHSGLLGVSGLSGDMREVTEAMFNGDTAAKLAIDMYVYRLKKMIGAYIAAMNGIDVLVFTAGVGENASLIRQRVCEGLTFFGIELDKEKNAERSKEERRISREDSKVEVLVIPTNEELMIARETKALVESF</sequence>
<keyword evidence="9" id="KW-1185">Reference proteome</keyword>
<keyword evidence="6" id="KW-0479">Metal-binding</keyword>
<evidence type="ECO:0000256" key="7">
    <source>
        <dbReference type="RuleBase" id="RU003835"/>
    </source>
</evidence>
<dbReference type="CDD" id="cd24010">
    <property type="entry name" value="ASKHA_NBD_AcK_PK"/>
    <property type="match status" value="1"/>
</dbReference>
<dbReference type="GO" id="GO:0008776">
    <property type="term" value="F:acetate kinase activity"/>
    <property type="evidence" value="ECO:0007669"/>
    <property type="project" value="UniProtKB-UniRule"/>
</dbReference>
<dbReference type="Proteomes" id="UP000199695">
    <property type="component" value="Unassembled WGS sequence"/>
</dbReference>
<dbReference type="InterPro" id="IPR023865">
    <property type="entry name" value="Aliphatic_acid_kinase_CS"/>
</dbReference>
<dbReference type="STRING" id="1173111.SAMN05444955_108144"/>
<dbReference type="Gene3D" id="3.30.420.40">
    <property type="match status" value="2"/>
</dbReference>
<dbReference type="UniPathway" id="UPA00340">
    <property type="reaction ID" value="UER00458"/>
</dbReference>
<evidence type="ECO:0000313" key="9">
    <source>
        <dbReference type="Proteomes" id="UP000199695"/>
    </source>
</evidence>
<dbReference type="SUPFAM" id="SSF53067">
    <property type="entry name" value="Actin-like ATPase domain"/>
    <property type="match status" value="2"/>
</dbReference>
<dbReference type="PIRSF" id="PIRSF000722">
    <property type="entry name" value="Acetate_prop_kin"/>
    <property type="match status" value="1"/>
</dbReference>
<dbReference type="InterPro" id="IPR043129">
    <property type="entry name" value="ATPase_NBD"/>
</dbReference>
<dbReference type="GO" id="GO:0005737">
    <property type="term" value="C:cytoplasm"/>
    <property type="evidence" value="ECO:0007669"/>
    <property type="project" value="UniProtKB-SubCell"/>
</dbReference>
<comment type="catalytic activity">
    <reaction evidence="6">
        <text>acetate + ATP = acetyl phosphate + ADP</text>
        <dbReference type="Rhea" id="RHEA:11352"/>
        <dbReference type="ChEBI" id="CHEBI:22191"/>
        <dbReference type="ChEBI" id="CHEBI:30089"/>
        <dbReference type="ChEBI" id="CHEBI:30616"/>
        <dbReference type="ChEBI" id="CHEBI:456216"/>
        <dbReference type="EC" id="2.7.2.1"/>
    </reaction>
</comment>
<name>A0A1H8FDV8_9BACL</name>
<dbReference type="NCBIfam" id="TIGR00016">
    <property type="entry name" value="ackA"/>
    <property type="match status" value="1"/>
</dbReference>
<dbReference type="OrthoDB" id="9802453at2"/>
<keyword evidence="4 6" id="KW-0418">Kinase</keyword>
<dbReference type="GO" id="GO:0000287">
    <property type="term" value="F:magnesium ion binding"/>
    <property type="evidence" value="ECO:0007669"/>
    <property type="project" value="UniProtKB-UniRule"/>
</dbReference>
<feature type="binding site" evidence="6">
    <location>
        <begin position="208"/>
        <end position="212"/>
    </location>
    <ligand>
        <name>ATP</name>
        <dbReference type="ChEBI" id="CHEBI:30616"/>
    </ligand>
</feature>
<accession>A0A1H8FDV8</accession>
<dbReference type="RefSeq" id="WP_089968677.1">
    <property type="nucleotide sequence ID" value="NZ_FOCQ01000008.1"/>
</dbReference>
<dbReference type="GO" id="GO:0006085">
    <property type="term" value="P:acetyl-CoA biosynthetic process"/>
    <property type="evidence" value="ECO:0007669"/>
    <property type="project" value="UniProtKB-UniRule"/>
</dbReference>
<comment type="subcellular location">
    <subcellularLocation>
        <location evidence="6">Cytoplasm</location>
    </subcellularLocation>
</comment>
<feature type="active site" description="Proton donor/acceptor" evidence="6">
    <location>
        <position position="148"/>
    </location>
</feature>
<feature type="binding site" evidence="6">
    <location>
        <position position="7"/>
    </location>
    <ligand>
        <name>Mg(2+)</name>
        <dbReference type="ChEBI" id="CHEBI:18420"/>
    </ligand>
</feature>
<feature type="binding site" evidence="6">
    <location>
        <position position="385"/>
    </location>
    <ligand>
        <name>Mg(2+)</name>
        <dbReference type="ChEBI" id="CHEBI:18420"/>
    </ligand>
</feature>
<dbReference type="PRINTS" id="PR00471">
    <property type="entry name" value="ACETATEKNASE"/>
</dbReference>
<dbReference type="EC" id="2.7.2.1" evidence="6"/>
<evidence type="ECO:0000256" key="6">
    <source>
        <dbReference type="HAMAP-Rule" id="MF_00020"/>
    </source>
</evidence>
<organism evidence="8 9">
    <name type="scientific">Lihuaxuella thermophila</name>
    <dbReference type="NCBI Taxonomy" id="1173111"/>
    <lineage>
        <taxon>Bacteria</taxon>
        <taxon>Bacillati</taxon>
        <taxon>Bacillota</taxon>
        <taxon>Bacilli</taxon>
        <taxon>Bacillales</taxon>
        <taxon>Thermoactinomycetaceae</taxon>
        <taxon>Lihuaxuella</taxon>
    </lineage>
</organism>
<feature type="site" description="Transition state stabilizer" evidence="6">
    <location>
        <position position="180"/>
    </location>
</feature>
<comment type="function">
    <text evidence="6">Catalyzes the formation of acetyl phosphate from acetate and ATP. Can also catalyze the reverse reaction.</text>
</comment>
<dbReference type="EMBL" id="FOCQ01000008">
    <property type="protein sequence ID" value="SEN29750.1"/>
    <property type="molecule type" value="Genomic_DNA"/>
</dbReference>
<dbReference type="Pfam" id="PF00871">
    <property type="entry name" value="Acetate_kinase"/>
    <property type="match status" value="1"/>
</dbReference>
<dbReference type="PANTHER" id="PTHR21060:SF15">
    <property type="entry name" value="ACETATE KINASE-RELATED"/>
    <property type="match status" value="1"/>
</dbReference>
<keyword evidence="5 6" id="KW-0067">ATP-binding</keyword>
<comment type="similarity">
    <text evidence="1 6 7">Belongs to the acetokinase family.</text>
</comment>
<proteinExistence type="inferred from homology"/>
<feature type="site" description="Transition state stabilizer" evidence="6">
    <location>
        <position position="241"/>
    </location>
</feature>
<comment type="cofactor">
    <cofactor evidence="6">
        <name>Mg(2+)</name>
        <dbReference type="ChEBI" id="CHEBI:18420"/>
    </cofactor>
    <cofactor evidence="6">
        <name>Mn(2+)</name>
        <dbReference type="ChEBI" id="CHEBI:29035"/>
    </cofactor>
    <text evidence="6">Mg(2+). Can also accept Mn(2+).</text>
</comment>
<evidence type="ECO:0000256" key="1">
    <source>
        <dbReference type="ARBA" id="ARBA00008748"/>
    </source>
</evidence>
<gene>
    <name evidence="6" type="primary">ackA</name>
    <name evidence="8" type="ORF">SAMN05444955_108144</name>
</gene>
<keyword evidence="6" id="KW-0460">Magnesium</keyword>
<protein>
    <recommendedName>
        <fullName evidence="6">Acetate kinase</fullName>
        <ecNumber evidence="6">2.7.2.1</ecNumber>
    </recommendedName>
    <alternativeName>
        <fullName evidence="6">Acetokinase</fullName>
    </alternativeName>
</protein>
<dbReference type="InterPro" id="IPR004372">
    <property type="entry name" value="Ac/propionate_kinase"/>
</dbReference>
<evidence type="ECO:0000256" key="2">
    <source>
        <dbReference type="ARBA" id="ARBA00022679"/>
    </source>
</evidence>
<dbReference type="PROSITE" id="PS01075">
    <property type="entry name" value="ACETATE_KINASE_1"/>
    <property type="match status" value="1"/>
</dbReference>
<dbReference type="PANTHER" id="PTHR21060">
    <property type="entry name" value="ACETATE KINASE"/>
    <property type="match status" value="1"/>
</dbReference>
<comment type="subunit">
    <text evidence="6">Homodimer.</text>
</comment>